<evidence type="ECO:0000313" key="2">
    <source>
        <dbReference type="Proteomes" id="UP000596661"/>
    </source>
</evidence>
<reference evidence="1" key="1">
    <citation type="submission" date="2018-11" db="EMBL/GenBank/DDBJ databases">
        <authorList>
            <person name="Grassa J C."/>
        </authorList>
    </citation>
    <scope>NUCLEOTIDE SEQUENCE [LARGE SCALE GENOMIC DNA]</scope>
</reference>
<organism evidence="1 2">
    <name type="scientific">Cannabis sativa</name>
    <name type="common">Hemp</name>
    <name type="synonym">Marijuana</name>
    <dbReference type="NCBI Taxonomy" id="3483"/>
    <lineage>
        <taxon>Eukaryota</taxon>
        <taxon>Viridiplantae</taxon>
        <taxon>Streptophyta</taxon>
        <taxon>Embryophyta</taxon>
        <taxon>Tracheophyta</taxon>
        <taxon>Spermatophyta</taxon>
        <taxon>Magnoliopsida</taxon>
        <taxon>eudicotyledons</taxon>
        <taxon>Gunneridae</taxon>
        <taxon>Pentapetalae</taxon>
        <taxon>rosids</taxon>
        <taxon>fabids</taxon>
        <taxon>Rosales</taxon>
        <taxon>Cannabaceae</taxon>
        <taxon>Cannabis</taxon>
    </lineage>
</organism>
<name>A0A803PK84_CANSA</name>
<evidence type="ECO:0000313" key="1">
    <source>
        <dbReference type="EnsemblPlants" id="cds.evm.model.05.1154"/>
    </source>
</evidence>
<accession>A0A803PK84</accession>
<dbReference type="EnsemblPlants" id="evm.model.05.1154">
    <property type="protein sequence ID" value="cds.evm.model.05.1154"/>
    <property type="gene ID" value="evm.TU.05.1154"/>
</dbReference>
<keyword evidence="2" id="KW-1185">Reference proteome</keyword>
<protein>
    <submittedName>
        <fullName evidence="1">Uncharacterized protein</fullName>
    </submittedName>
</protein>
<dbReference type="AlphaFoldDB" id="A0A803PK84"/>
<dbReference type="Gramene" id="evm.model.05.1154">
    <property type="protein sequence ID" value="cds.evm.model.05.1154"/>
    <property type="gene ID" value="evm.TU.05.1154"/>
</dbReference>
<dbReference type="EMBL" id="UZAU01000499">
    <property type="status" value="NOT_ANNOTATED_CDS"/>
    <property type="molecule type" value="Genomic_DNA"/>
</dbReference>
<proteinExistence type="predicted"/>
<reference evidence="1" key="2">
    <citation type="submission" date="2021-03" db="UniProtKB">
        <authorList>
            <consortium name="EnsemblPlants"/>
        </authorList>
    </citation>
    <scope>IDENTIFICATION</scope>
</reference>
<sequence length="133" mass="15385">MAIDQASSKIRYTEKVNDFDSRNTKPSGVQQSNALIVYYEQCAKFYTREMYFKVVEQIELENGYYTNGHEDHANRTIFNVCNFRDDANMINYYASQSTTHYNIAKEEIARLTTMFKEGFEISESSRSAPAPSV</sequence>
<dbReference type="Proteomes" id="UP000596661">
    <property type="component" value="Chromosome 5"/>
</dbReference>